<evidence type="ECO:0000256" key="7">
    <source>
        <dbReference type="RuleBase" id="RU000461"/>
    </source>
</evidence>
<dbReference type="GO" id="GO:0016705">
    <property type="term" value="F:oxidoreductase activity, acting on paired donors, with incorporation or reduction of molecular oxygen"/>
    <property type="evidence" value="ECO:0007669"/>
    <property type="project" value="InterPro"/>
</dbReference>
<evidence type="ECO:0000256" key="8">
    <source>
        <dbReference type="SAM" id="Phobius"/>
    </source>
</evidence>
<dbReference type="PRINTS" id="PR00385">
    <property type="entry name" value="P450"/>
</dbReference>
<keyword evidence="4 6" id="KW-0408">Iron</keyword>
<keyword evidence="8" id="KW-0812">Transmembrane</keyword>
<dbReference type="InterPro" id="IPR036396">
    <property type="entry name" value="Cyt_P450_sf"/>
</dbReference>
<dbReference type="GO" id="GO:0005506">
    <property type="term" value="F:iron ion binding"/>
    <property type="evidence" value="ECO:0007669"/>
    <property type="project" value="InterPro"/>
</dbReference>
<evidence type="ECO:0000256" key="1">
    <source>
        <dbReference type="ARBA" id="ARBA00001971"/>
    </source>
</evidence>
<dbReference type="PANTHER" id="PTHR24303:SF31">
    <property type="entry name" value="CYTOCHROME P450 307A1-RELATED"/>
    <property type="match status" value="1"/>
</dbReference>
<feature type="transmembrane region" description="Helical" evidence="8">
    <location>
        <begin position="9"/>
        <end position="26"/>
    </location>
</feature>
<keyword evidence="3 7" id="KW-0560">Oxidoreductase</keyword>
<dbReference type="PROSITE" id="PS00086">
    <property type="entry name" value="CYTOCHROME_P450"/>
    <property type="match status" value="1"/>
</dbReference>
<evidence type="ECO:0000313" key="9">
    <source>
        <dbReference type="EMBL" id="JAT59556.1"/>
    </source>
</evidence>
<evidence type="ECO:0000256" key="6">
    <source>
        <dbReference type="PIRSR" id="PIRSR602401-1"/>
    </source>
</evidence>
<keyword evidence="8" id="KW-1133">Transmembrane helix</keyword>
<keyword evidence="8" id="KW-0472">Membrane</keyword>
<keyword evidence="5 7" id="KW-0503">Monooxygenase</keyword>
<dbReference type="CDD" id="cd00302">
    <property type="entry name" value="cytochrome_P450"/>
    <property type="match status" value="1"/>
</dbReference>
<proteinExistence type="inferred from homology"/>
<dbReference type="Pfam" id="PF00067">
    <property type="entry name" value="p450"/>
    <property type="match status" value="1"/>
</dbReference>
<accession>A0A1D1YY67</accession>
<dbReference type="InterPro" id="IPR017972">
    <property type="entry name" value="Cyt_P450_CS"/>
</dbReference>
<protein>
    <submittedName>
        <fullName evidence="9">Cytochrome P450 3A24</fullName>
    </submittedName>
</protein>
<comment type="similarity">
    <text evidence="7">Belongs to the cytochrome P450 family.</text>
</comment>
<name>A0A1D1YY67_9ARAE</name>
<evidence type="ECO:0000256" key="4">
    <source>
        <dbReference type="ARBA" id="ARBA00023004"/>
    </source>
</evidence>
<comment type="cofactor">
    <cofactor evidence="1 6">
        <name>heme</name>
        <dbReference type="ChEBI" id="CHEBI:30413"/>
    </cofactor>
</comment>
<dbReference type="SUPFAM" id="SSF48264">
    <property type="entry name" value="Cytochrome P450"/>
    <property type="match status" value="1"/>
</dbReference>
<dbReference type="InterPro" id="IPR002401">
    <property type="entry name" value="Cyt_P450_E_grp-I"/>
</dbReference>
<feature type="binding site" description="axial binding residue" evidence="6">
    <location>
        <position position="476"/>
    </location>
    <ligand>
        <name>heme</name>
        <dbReference type="ChEBI" id="CHEBI:30413"/>
    </ligand>
    <ligandPart>
        <name>Fe</name>
        <dbReference type="ChEBI" id="CHEBI:18248"/>
    </ligandPart>
</feature>
<dbReference type="GO" id="GO:0020037">
    <property type="term" value="F:heme binding"/>
    <property type="evidence" value="ECO:0007669"/>
    <property type="project" value="InterPro"/>
</dbReference>
<keyword evidence="6 7" id="KW-0349">Heme</keyword>
<gene>
    <name evidence="9" type="primary">CYP3A24_0</name>
    <name evidence="9" type="ORF">g.34226</name>
</gene>
<dbReference type="InterPro" id="IPR001128">
    <property type="entry name" value="Cyt_P450"/>
</dbReference>
<evidence type="ECO:0000256" key="5">
    <source>
        <dbReference type="ARBA" id="ARBA00023033"/>
    </source>
</evidence>
<dbReference type="GO" id="GO:0004497">
    <property type="term" value="F:monooxygenase activity"/>
    <property type="evidence" value="ECO:0007669"/>
    <property type="project" value="UniProtKB-KW"/>
</dbReference>
<dbReference type="AlphaFoldDB" id="A0A1D1YY67"/>
<dbReference type="EMBL" id="GDJX01008380">
    <property type="protein sequence ID" value="JAT59556.1"/>
    <property type="molecule type" value="Transcribed_RNA"/>
</dbReference>
<feature type="non-terminal residue" evidence="9">
    <location>
        <position position="1"/>
    </location>
</feature>
<reference evidence="9" key="1">
    <citation type="submission" date="2015-07" db="EMBL/GenBank/DDBJ databases">
        <title>Transcriptome Assembly of Anthurium amnicola.</title>
        <authorList>
            <person name="Suzuki J."/>
        </authorList>
    </citation>
    <scope>NUCLEOTIDE SEQUENCE</scope>
</reference>
<sequence length="527" mass="62465">EMLLLIKELLIPIFLFFILYILKFYYDYFTRSISYPGPLPLPIIGNLLQYFYHRNDIQNWLHHLSLKYGDVFELYYGSCKYLMISDSRVVERMMSPVKDNNYFVRITTRDGLDHLQKGHNGILFNVDFSSWSSIKKIFIRAVASQNALKFGMKLTNDGFQDLEKFWNLLIEERGQFFCEEQEKYLEIDFIPWARRLFAETIMLLTTNRKPNLLSTFYDRIVSKNSDSIQRNLDEEFFDRLDIASDCVQYYLMVPPLIRKIIWPYTRYLYNNMKWTRNYMYNLVKERQEEINNFDDKEKLSPDMLSMLLIANTSNNEKPMTREEIGDNIAEILIEGVDSPSNTLSFVLYYVGNNPDIEQRVRNEIVKIFGHGSDFNITYEDLSKLEYIEAVIKEVLRVRPVTATISRFAARSDQVDEYKIPSSTQLSVNIWKLHVHPDYWEDPMKFNPSRFLSNSNNKEEVYDKNAFVYFGGGVRMCPGRQFAMTLLKMMIVLLYSKYQFEVITKEPSTQNSVNTQCKELIIRIKHRK</sequence>
<dbReference type="PRINTS" id="PR00463">
    <property type="entry name" value="EP450I"/>
</dbReference>
<evidence type="ECO:0000256" key="2">
    <source>
        <dbReference type="ARBA" id="ARBA00022723"/>
    </source>
</evidence>
<evidence type="ECO:0000256" key="3">
    <source>
        <dbReference type="ARBA" id="ARBA00023002"/>
    </source>
</evidence>
<keyword evidence="2 6" id="KW-0479">Metal-binding</keyword>
<organism evidence="9">
    <name type="scientific">Anthurium amnicola</name>
    <dbReference type="NCBI Taxonomy" id="1678845"/>
    <lineage>
        <taxon>Eukaryota</taxon>
        <taxon>Viridiplantae</taxon>
        <taxon>Streptophyta</taxon>
        <taxon>Embryophyta</taxon>
        <taxon>Tracheophyta</taxon>
        <taxon>Spermatophyta</taxon>
        <taxon>Magnoliopsida</taxon>
        <taxon>Liliopsida</taxon>
        <taxon>Araceae</taxon>
        <taxon>Pothoideae</taxon>
        <taxon>Potheae</taxon>
        <taxon>Anthurium</taxon>
    </lineage>
</organism>
<dbReference type="PANTHER" id="PTHR24303">
    <property type="entry name" value="HEME-BINDING MONOOXYGENASE FAMILY"/>
    <property type="match status" value="1"/>
</dbReference>
<dbReference type="Gene3D" id="1.10.630.10">
    <property type="entry name" value="Cytochrome P450"/>
    <property type="match status" value="1"/>
</dbReference>